<dbReference type="InterPro" id="IPR008969">
    <property type="entry name" value="CarboxyPept-like_regulatory"/>
</dbReference>
<dbReference type="EMBL" id="FNFO01000008">
    <property type="protein sequence ID" value="SDL85618.1"/>
    <property type="molecule type" value="Genomic_DNA"/>
</dbReference>
<dbReference type="SUPFAM" id="SSF49464">
    <property type="entry name" value="Carboxypeptidase regulatory domain-like"/>
    <property type="match status" value="1"/>
</dbReference>
<dbReference type="InterPro" id="IPR023996">
    <property type="entry name" value="TonB-dep_OMP_SusC/RagA"/>
</dbReference>
<evidence type="ECO:0000256" key="4">
    <source>
        <dbReference type="ARBA" id="ARBA00022692"/>
    </source>
</evidence>
<protein>
    <submittedName>
        <fullName evidence="9">TonB-linked outer membrane protein, SusC/RagA family</fullName>
    </submittedName>
</protein>
<dbReference type="OrthoDB" id="9768177at2"/>
<keyword evidence="10" id="KW-1185">Reference proteome</keyword>
<evidence type="ECO:0000256" key="7">
    <source>
        <dbReference type="PROSITE-ProRule" id="PRU01360"/>
    </source>
</evidence>
<dbReference type="InterPro" id="IPR037066">
    <property type="entry name" value="Plug_dom_sf"/>
</dbReference>
<comment type="subcellular location">
    <subcellularLocation>
        <location evidence="1 7">Cell outer membrane</location>
        <topology evidence="1 7">Multi-pass membrane protein</topology>
    </subcellularLocation>
</comment>
<evidence type="ECO:0000256" key="3">
    <source>
        <dbReference type="ARBA" id="ARBA00022452"/>
    </source>
</evidence>
<evidence type="ECO:0000256" key="2">
    <source>
        <dbReference type="ARBA" id="ARBA00022448"/>
    </source>
</evidence>
<dbReference type="SUPFAM" id="SSF56935">
    <property type="entry name" value="Porins"/>
    <property type="match status" value="1"/>
</dbReference>
<keyword evidence="3 7" id="KW-1134">Transmembrane beta strand</keyword>
<dbReference type="Proteomes" id="UP000198510">
    <property type="component" value="Unassembled WGS sequence"/>
</dbReference>
<feature type="domain" description="TonB-dependent receptor plug" evidence="8">
    <location>
        <begin position="137"/>
        <end position="231"/>
    </location>
</feature>
<evidence type="ECO:0000256" key="1">
    <source>
        <dbReference type="ARBA" id="ARBA00004571"/>
    </source>
</evidence>
<evidence type="ECO:0000256" key="5">
    <source>
        <dbReference type="ARBA" id="ARBA00023136"/>
    </source>
</evidence>
<dbReference type="InterPro" id="IPR039426">
    <property type="entry name" value="TonB-dep_rcpt-like"/>
</dbReference>
<evidence type="ECO:0000313" key="9">
    <source>
        <dbReference type="EMBL" id="SDL85618.1"/>
    </source>
</evidence>
<dbReference type="PROSITE" id="PS52016">
    <property type="entry name" value="TONB_DEPENDENT_REC_3"/>
    <property type="match status" value="1"/>
</dbReference>
<dbReference type="InterPro" id="IPR012910">
    <property type="entry name" value="Plug_dom"/>
</dbReference>
<dbReference type="Gene3D" id="2.40.170.20">
    <property type="entry name" value="TonB-dependent receptor, beta-barrel domain"/>
    <property type="match status" value="1"/>
</dbReference>
<accession>A0A1G9NGB5</accession>
<dbReference type="NCBIfam" id="TIGR04056">
    <property type="entry name" value="OMP_RagA_SusC"/>
    <property type="match status" value="1"/>
</dbReference>
<keyword evidence="5 7" id="KW-0472">Membrane</keyword>
<dbReference type="Gene3D" id="2.60.40.1120">
    <property type="entry name" value="Carboxypeptidase-like, regulatory domain"/>
    <property type="match status" value="1"/>
</dbReference>
<name>A0A1G9NGB5_9BACT</name>
<sequence length="1073" mass="119114">MQVSVLFHRTQRAASQRLLLFLLLVGTVLVPWTARAADPLVRTLTGTVTSAEDGTPLPGVTVLAQGTVTGTITDISGHYTLQVADDIDTLLFSYVGFATQHVAIAGRSTIDVALTEDAMQLSEVVVTALGIRKEKARVGYAVQEVDGSNLVKAREPNAVSTLTGRVAGLQVSNSPELFSAPTVTLRGKTPLIVVDGQPISSDFFNISPDDIETYTVLKGPTAAALYGSRGRDGAIQITTKRGAQDKNRGFSVDFNSSTTLQSGFNAIPDVQNQYGPGSYGQYAFGDGKGGGINDSDYDVWGPKLDGRLIPQYDSPIDPATGERIPTPFLPRGANNLTNFLQNGLLSTNNLSVATSSDKGDLRVSATQTYQRGIVPNTRLNITNFAVSGGMKFNEKLRLETNLNYNKQYTPNIPEVDYGPNSIIYNILIWNGADFDIRDLKNYWQPGKEGLQQVNNEYARYNNPWFSAYEWLRGFYKDDVFGFVRLSYDFNKHFSLAGRTYVTTNTLNKNEKFPYSATTYGREVAQGGYIEGYRNFFENNTDVLLNYQQQFGDNFSVQATAGGNLRSYTLKYAYGQTDYLVVPGVYNLSNTTNQLKPYSYLEQKQVISAYGSADLAFRNYLFLALTGRWDKSSTLPLNNNSYFYPSASLSAVLSDALHLPRAVSFLKVRGSFARVGGDLGGNPDADMRIDDARLVSNGATIYQNNPTYYSGITWNGNPTLYYPGTVYNQNLKPTFSTSYEGGLDIRFFENRLGVDVAHYNTFDGPSIFQLPVSEASGYDYRLENGLKYERRGWEVTVTGNPIRTDHFRWDVAANWSTYREYLRDIYPGVDKLPAAGGIGFVQVGERVDKYYNYDFERTPDGQVVVGDDGKPKRDNLPKLFGYYNPDWFGGITNTLSYKSLQMRFLFDGRVGGTILNYVNKKLWQSGRHPEAVAPERENDGLGIKSYVGEGMVITEGELVRDGNGNVISDTREFAPNTTAVFYQDWAKNYNGADAPNIIDKTYFKLREVVITYSFPSTLLQKTFVRNASVSLVARNLFYFSKYKNIDLDQYGTGYSSGLQTPSIKSYGINLTASF</sequence>
<keyword evidence="6 7" id="KW-0998">Cell outer membrane</keyword>
<dbReference type="Pfam" id="PF07715">
    <property type="entry name" value="Plug"/>
    <property type="match status" value="1"/>
</dbReference>
<dbReference type="STRING" id="1075417.SAMN05421823_108288"/>
<dbReference type="GO" id="GO:0009279">
    <property type="term" value="C:cell outer membrane"/>
    <property type="evidence" value="ECO:0007669"/>
    <property type="project" value="UniProtKB-SubCell"/>
</dbReference>
<comment type="similarity">
    <text evidence="7">Belongs to the TonB-dependent receptor family.</text>
</comment>
<dbReference type="InterPro" id="IPR036942">
    <property type="entry name" value="Beta-barrel_TonB_sf"/>
</dbReference>
<keyword evidence="4 7" id="KW-0812">Transmembrane</keyword>
<gene>
    <name evidence="9" type="ORF">SAMN05421823_108288</name>
</gene>
<organism evidence="9 10">
    <name type="scientific">Catalinimonas alkaloidigena</name>
    <dbReference type="NCBI Taxonomy" id="1075417"/>
    <lineage>
        <taxon>Bacteria</taxon>
        <taxon>Pseudomonadati</taxon>
        <taxon>Bacteroidota</taxon>
        <taxon>Cytophagia</taxon>
        <taxon>Cytophagales</taxon>
        <taxon>Catalimonadaceae</taxon>
        <taxon>Catalinimonas</taxon>
    </lineage>
</organism>
<evidence type="ECO:0000313" key="10">
    <source>
        <dbReference type="Proteomes" id="UP000198510"/>
    </source>
</evidence>
<dbReference type="RefSeq" id="WP_089685340.1">
    <property type="nucleotide sequence ID" value="NZ_FNFO01000008.1"/>
</dbReference>
<dbReference type="AlphaFoldDB" id="A0A1G9NGB5"/>
<reference evidence="9 10" key="1">
    <citation type="submission" date="2016-10" db="EMBL/GenBank/DDBJ databases">
        <authorList>
            <person name="de Groot N.N."/>
        </authorList>
    </citation>
    <scope>NUCLEOTIDE SEQUENCE [LARGE SCALE GENOMIC DNA]</scope>
    <source>
        <strain evidence="9 10">DSM 25186</strain>
    </source>
</reference>
<evidence type="ECO:0000259" key="8">
    <source>
        <dbReference type="Pfam" id="PF07715"/>
    </source>
</evidence>
<dbReference type="Pfam" id="PF13715">
    <property type="entry name" value="CarbopepD_reg_2"/>
    <property type="match status" value="1"/>
</dbReference>
<dbReference type="Gene3D" id="2.170.130.10">
    <property type="entry name" value="TonB-dependent receptor, plug domain"/>
    <property type="match status" value="1"/>
</dbReference>
<evidence type="ECO:0000256" key="6">
    <source>
        <dbReference type="ARBA" id="ARBA00023237"/>
    </source>
</evidence>
<keyword evidence="2 7" id="KW-0813">Transport</keyword>
<proteinExistence type="inferred from homology"/>